<evidence type="ECO:0000256" key="3">
    <source>
        <dbReference type="PIRNR" id="PIRNR006429"/>
    </source>
</evidence>
<dbReference type="EC" id="1.4.1.13" evidence="3"/>
<dbReference type="OrthoDB" id="2837at2157"/>
<gene>
    <name evidence="5" type="ordered locus">MTBMA_c02450</name>
</gene>
<keyword evidence="3" id="KW-0285">Flavoprotein</keyword>
<keyword evidence="3" id="KW-0288">FMN</keyword>
<comment type="catalytic activity">
    <reaction evidence="3">
        <text>2 L-glutamate + NADP(+) = L-glutamine + 2-oxoglutarate + NADPH + H(+)</text>
        <dbReference type="Rhea" id="RHEA:15501"/>
        <dbReference type="ChEBI" id="CHEBI:15378"/>
        <dbReference type="ChEBI" id="CHEBI:16810"/>
        <dbReference type="ChEBI" id="CHEBI:29985"/>
        <dbReference type="ChEBI" id="CHEBI:57783"/>
        <dbReference type="ChEBI" id="CHEBI:58349"/>
        <dbReference type="ChEBI" id="CHEBI:58359"/>
        <dbReference type="EC" id="1.4.1.13"/>
    </reaction>
</comment>
<keyword evidence="6" id="KW-1185">Reference proteome</keyword>
<evidence type="ECO:0000256" key="2">
    <source>
        <dbReference type="ARBA" id="ARBA00023002"/>
    </source>
</evidence>
<keyword evidence="2 3" id="KW-0560">Oxidoreductase</keyword>
<dbReference type="KEGG" id="mmg:MTBMA_c02450"/>
<dbReference type="PaxDb" id="79929-MTBMA_c02450"/>
<sequence>MKEQDRECLCPDCPSYPGHGDDEMLFCATGSSRYEVNERGCLCTSCPVYQKYGLRELYFCNTESLNGIRMRREGPSESHSDHMNIIHIKEAAATGEAPLESMGSQKRLPLGLDDIHFVPAQVSSIPLNADEPVETGVTIGEMADKPLKLSSPIMISGMSYGAVSKNTRMAIASTAAKLGIGFNSGEGGVLEYEMEKAGDYLIVQYSTGRFGVTEDILQRAAAIEIRFGQGAYPGKGSYLPPEKITDDVARVRGLKEGEGSYSPAHHPDIRNQEELREKVSYLRELSGGSPVGAKIGCGNVEDDVKALLDAGVDFIALDGFGGGTGAVNPHIRDSTGIPLIAAIPRAAKVIVNEGLEGRVSLIAGGGLRTGADMAKCLALGADAVYIGTAALIAMNCQQHRLCHTGMCPTGITTHDPALVKHLDTKKAAERLENYIRVSTAEIADFARITGKNDIKKLNHEDLVALKKDVAELTGLRWLNGL</sequence>
<dbReference type="GeneID" id="9703951"/>
<dbReference type="GO" id="GO:0004355">
    <property type="term" value="F:glutamate synthase (NADPH) activity"/>
    <property type="evidence" value="ECO:0007669"/>
    <property type="project" value="UniProtKB-EC"/>
</dbReference>
<accession>D9PUF5</accession>
<comment type="similarity">
    <text evidence="1 3">Belongs to the glutamate synthase family.</text>
</comment>
<evidence type="ECO:0000313" key="6">
    <source>
        <dbReference type="Proteomes" id="UP000000345"/>
    </source>
</evidence>
<protein>
    <recommendedName>
        <fullName evidence="3">Archaeal glutamate synthase [NADPH]</fullName>
        <ecNumber evidence="3">1.4.1.13</ecNumber>
    </recommendedName>
</protein>
<dbReference type="PIRSF" id="PIRSF500061">
    <property type="entry name" value="GOGAT_lg2_archl"/>
    <property type="match status" value="1"/>
</dbReference>
<evidence type="ECO:0000256" key="1">
    <source>
        <dbReference type="ARBA" id="ARBA00009716"/>
    </source>
</evidence>
<dbReference type="Gene3D" id="3.20.20.70">
    <property type="entry name" value="Aldolase class I"/>
    <property type="match status" value="1"/>
</dbReference>
<dbReference type="PANTHER" id="PTHR43819">
    <property type="entry name" value="ARCHAEAL-TYPE GLUTAMATE SYNTHASE [NADPH]"/>
    <property type="match status" value="1"/>
</dbReference>
<dbReference type="GO" id="GO:0006537">
    <property type="term" value="P:glutamate biosynthetic process"/>
    <property type="evidence" value="ECO:0007669"/>
    <property type="project" value="UniProtKB-KW"/>
</dbReference>
<dbReference type="Pfam" id="PF10967">
    <property type="entry name" value="DUF2769"/>
    <property type="match status" value="1"/>
</dbReference>
<dbReference type="AlphaFoldDB" id="D9PUF5"/>
<dbReference type="Pfam" id="PF01645">
    <property type="entry name" value="Glu_synthase"/>
    <property type="match status" value="1"/>
</dbReference>
<dbReference type="InterPro" id="IPR013785">
    <property type="entry name" value="Aldolase_TIM"/>
</dbReference>
<dbReference type="Proteomes" id="UP000000345">
    <property type="component" value="Chromosome"/>
</dbReference>
<reference evidence="5 6" key="2">
    <citation type="journal article" date="2010" name="J. Bacteriol.">
        <title>Complete genome sequence of Methanothermobacter marburgensis, a methanoarchaeon model organism.</title>
        <authorList>
            <person name="Liesegang H."/>
            <person name="Kaster A.K."/>
            <person name="Wiezer A."/>
            <person name="Goenrich M."/>
            <person name="Wollherr A."/>
            <person name="Seedorf H."/>
            <person name="Gottschalk G."/>
            <person name="Thauer R.K."/>
        </authorList>
    </citation>
    <scope>NUCLEOTIDE SEQUENCE [LARGE SCALE GENOMIC DNA]</scope>
    <source>
        <strain evidence="6">ATCC BAA-927 / DSM 2133 / JCM 14651 / NBRC 100331 / OCM 82 / Marburg</strain>
    </source>
</reference>
<evidence type="ECO:0000259" key="4">
    <source>
        <dbReference type="Pfam" id="PF01645"/>
    </source>
</evidence>
<dbReference type="PIRSF" id="PIRSF006429">
    <property type="entry name" value="GOGAT_lg_2"/>
    <property type="match status" value="1"/>
</dbReference>
<comment type="cofactor">
    <cofactor evidence="3">
        <name>FMN</name>
        <dbReference type="ChEBI" id="CHEBI:58210"/>
    </cofactor>
</comment>
<name>D9PUF5_METTM</name>
<dbReference type="RefSeq" id="WP_013295080.1">
    <property type="nucleotide sequence ID" value="NC_014408.1"/>
</dbReference>
<dbReference type="InterPro" id="IPR002932">
    <property type="entry name" value="Glu_synthdom"/>
</dbReference>
<proteinExistence type="inferred from homology"/>
<dbReference type="InterPro" id="IPR024188">
    <property type="entry name" value="GltB"/>
</dbReference>
<dbReference type="EMBL" id="CP001710">
    <property type="protein sequence ID" value="ADL57853.1"/>
    <property type="molecule type" value="Genomic_DNA"/>
</dbReference>
<organism evidence="5 6">
    <name type="scientific">Methanothermobacter marburgensis (strain ATCC BAA-927 / DSM 2133 / JCM 14651 / NBRC 100331 / OCM 82 / Marburg)</name>
    <name type="common">Methanobacterium thermoautotrophicum</name>
    <dbReference type="NCBI Taxonomy" id="79929"/>
    <lineage>
        <taxon>Archaea</taxon>
        <taxon>Methanobacteriati</taxon>
        <taxon>Methanobacteriota</taxon>
        <taxon>Methanomada group</taxon>
        <taxon>Methanobacteria</taxon>
        <taxon>Methanobacteriales</taxon>
        <taxon>Methanobacteriaceae</taxon>
        <taxon>Methanothermobacter</taxon>
    </lineage>
</organism>
<feature type="domain" description="Glutamate synthase" evidence="4">
    <location>
        <begin position="95"/>
        <end position="451"/>
    </location>
</feature>
<dbReference type="PATRIC" id="fig|79929.8.peg.240"/>
<dbReference type="GeneID" id="77399027"/>
<keyword evidence="3" id="KW-0314">Glutamate biosynthesis</keyword>
<dbReference type="SUPFAM" id="SSF51395">
    <property type="entry name" value="FMN-linked oxidoreductases"/>
    <property type="match status" value="1"/>
</dbReference>
<keyword evidence="3" id="KW-0028">Amino-acid biosynthesis</keyword>
<dbReference type="STRING" id="79929.MTBMA_c02450"/>
<dbReference type="CDD" id="cd02808">
    <property type="entry name" value="GltS_FMN"/>
    <property type="match status" value="1"/>
</dbReference>
<dbReference type="PANTHER" id="PTHR43819:SF1">
    <property type="entry name" value="ARCHAEAL-TYPE GLUTAMATE SYNTHASE [NADPH]"/>
    <property type="match status" value="1"/>
</dbReference>
<dbReference type="InterPro" id="IPR043578">
    <property type="entry name" value="GltB_archl_type"/>
</dbReference>
<evidence type="ECO:0000313" key="5">
    <source>
        <dbReference type="EMBL" id="ADL57853.1"/>
    </source>
</evidence>
<dbReference type="InterPro" id="IPR020075">
    <property type="entry name" value="Uncharacterised_AF2234"/>
</dbReference>
<keyword evidence="3" id="KW-0521">NADP</keyword>
<dbReference type="HOGENOM" id="CLU_023342_2_0_2"/>
<reference key="1">
    <citation type="submission" date="2009-08" db="EMBL/GenBank/DDBJ databases">
        <title>The genome sequence of Methanothermobacter marburgensis.</title>
        <authorList>
            <person name="Kaster A."/>
            <person name="Seedorf H."/>
            <person name="Goenrich M."/>
            <person name="Wiezer A."/>
            <person name="Liesegang H."/>
            <person name="Thauer R."/>
            <person name="Gottschalk G."/>
        </authorList>
    </citation>
    <scope>NUCLEOTIDE SEQUENCE</scope>
    <source>
        <strain>Marburg</strain>
    </source>
</reference>